<dbReference type="FunFam" id="1.25.40.10:FF:000036">
    <property type="entry name" value="interferon-induced protein with tetratricopeptide repeats 5"/>
    <property type="match status" value="1"/>
</dbReference>
<dbReference type="PROSITE" id="PS50005">
    <property type="entry name" value="TPR"/>
    <property type="match status" value="1"/>
</dbReference>
<dbReference type="SMART" id="SM00028">
    <property type="entry name" value="TPR"/>
    <property type="match status" value="2"/>
</dbReference>
<reference evidence="7" key="3">
    <citation type="submission" date="2025-09" db="UniProtKB">
        <authorList>
            <consortium name="Ensembl"/>
        </authorList>
    </citation>
    <scope>IDENTIFICATION</scope>
</reference>
<dbReference type="InterPro" id="IPR011990">
    <property type="entry name" value="TPR-like_helical_dom_sf"/>
</dbReference>
<evidence type="ECO:0000256" key="5">
    <source>
        <dbReference type="ARBA" id="ARBA00038336"/>
    </source>
</evidence>
<evidence type="ECO:0000313" key="7">
    <source>
        <dbReference type="Ensembl" id="ENSOABP00000072933.1"/>
    </source>
</evidence>
<dbReference type="Pfam" id="PF13424">
    <property type="entry name" value="TPR_12"/>
    <property type="match status" value="1"/>
</dbReference>
<evidence type="ECO:0000256" key="6">
    <source>
        <dbReference type="PROSITE-ProRule" id="PRU00339"/>
    </source>
</evidence>
<keyword evidence="3 6" id="KW-0802">TPR repeat</keyword>
<keyword evidence="4" id="KW-0391">Immunity</keyword>
<organism evidence="7 8">
    <name type="scientific">Oreochromis aureus</name>
    <name type="common">Israeli tilapia</name>
    <name type="synonym">Chromis aureus</name>
    <dbReference type="NCBI Taxonomy" id="47969"/>
    <lineage>
        <taxon>Eukaryota</taxon>
        <taxon>Metazoa</taxon>
        <taxon>Chordata</taxon>
        <taxon>Craniata</taxon>
        <taxon>Vertebrata</taxon>
        <taxon>Euteleostomi</taxon>
        <taxon>Actinopterygii</taxon>
        <taxon>Neopterygii</taxon>
        <taxon>Teleostei</taxon>
        <taxon>Neoteleostei</taxon>
        <taxon>Acanthomorphata</taxon>
        <taxon>Ovalentaria</taxon>
        <taxon>Cichlomorphae</taxon>
        <taxon>Cichliformes</taxon>
        <taxon>Cichlidae</taxon>
        <taxon>African cichlids</taxon>
        <taxon>Pseudocrenilabrinae</taxon>
        <taxon>Oreochromini</taxon>
        <taxon>Oreochromis</taxon>
    </lineage>
</organism>
<dbReference type="Ensembl" id="ENSOABT00000076962.1">
    <property type="protein sequence ID" value="ENSOABP00000072933.1"/>
    <property type="gene ID" value="ENSOABG00000032154.1"/>
</dbReference>
<dbReference type="AlphaFoldDB" id="A0AAZ1XZH1"/>
<proteinExistence type="inferred from homology"/>
<evidence type="ECO:0000256" key="4">
    <source>
        <dbReference type="ARBA" id="ARBA00022859"/>
    </source>
</evidence>
<dbReference type="PANTHER" id="PTHR10271">
    <property type="entry name" value="INTERFERON-INDUCED PROTEIN WITH TETRATRICOPEPTIDE REPEATS"/>
    <property type="match status" value="1"/>
</dbReference>
<dbReference type="Proteomes" id="UP000472276">
    <property type="component" value="Unassembled WGS sequence"/>
</dbReference>
<dbReference type="PANTHER" id="PTHR10271:SF29">
    <property type="entry name" value="INTERFERON-INDUCED PROTEIN WITH TETRATRICOPEPTIDE REPEATS-RELATED"/>
    <property type="match status" value="1"/>
</dbReference>
<keyword evidence="8" id="KW-1185">Reference proteome</keyword>
<feature type="repeat" description="TPR" evidence="6">
    <location>
        <begin position="141"/>
        <end position="174"/>
    </location>
</feature>
<evidence type="ECO:0000256" key="1">
    <source>
        <dbReference type="ARBA" id="ARBA00022588"/>
    </source>
</evidence>
<name>A0AAZ1XZH1_OREAU</name>
<dbReference type="Pfam" id="PF07719">
    <property type="entry name" value="TPR_2"/>
    <property type="match status" value="1"/>
</dbReference>
<keyword evidence="1" id="KW-0399">Innate immunity</keyword>
<dbReference type="Gene3D" id="1.25.40.10">
    <property type="entry name" value="Tetratricopeptide repeat domain"/>
    <property type="match status" value="2"/>
</dbReference>
<evidence type="ECO:0000256" key="2">
    <source>
        <dbReference type="ARBA" id="ARBA00022737"/>
    </source>
</evidence>
<dbReference type="SUPFAM" id="SSF48452">
    <property type="entry name" value="TPR-like"/>
    <property type="match status" value="1"/>
</dbReference>
<dbReference type="GO" id="GO:0045087">
    <property type="term" value="P:innate immune response"/>
    <property type="evidence" value="ECO:0007669"/>
    <property type="project" value="UniProtKB-KW"/>
</dbReference>
<dbReference type="GO" id="GO:0005829">
    <property type="term" value="C:cytosol"/>
    <property type="evidence" value="ECO:0007669"/>
    <property type="project" value="TreeGrafter"/>
</dbReference>
<protein>
    <submittedName>
        <fullName evidence="7">Uncharacterized protein</fullName>
    </submittedName>
</protein>
<accession>A0AAZ1XZH1</accession>
<dbReference type="InterPro" id="IPR019734">
    <property type="entry name" value="TPR_rpt"/>
</dbReference>
<evidence type="ECO:0000256" key="3">
    <source>
        <dbReference type="ARBA" id="ARBA00022803"/>
    </source>
</evidence>
<dbReference type="GO" id="GO:0051607">
    <property type="term" value="P:defense response to virus"/>
    <property type="evidence" value="ECO:0007669"/>
    <property type="project" value="TreeGrafter"/>
</dbReference>
<evidence type="ECO:0000313" key="8">
    <source>
        <dbReference type="Proteomes" id="UP000472276"/>
    </source>
</evidence>
<sequence>MTEGSSALLRRLQQLQCHFTWDLKKDVDLKNLSTRLQDHIKLQLGQRGAVARSYSFLAYVRFLQDQREEALSLLNQSEETIRESYGDESEKRLIVTYGDMAWLKYHVGDFAQSQSYCQRVEDTLKLKQIAEKRLSRNPGDGEALALLGQVARAEGNRKEAAEFYEEALNCDKDNEEYLSALCELRLELQGSSSD</sequence>
<dbReference type="InterPro" id="IPR013105">
    <property type="entry name" value="TPR_2"/>
</dbReference>
<comment type="similarity">
    <text evidence="5">Belongs to the IFIT family.</text>
</comment>
<reference evidence="8" key="1">
    <citation type="submission" date="2020-03" db="EMBL/GenBank/DDBJ databases">
        <title>Evolution of repeat sequences and sex chromosomes of tilapia species revealed by chromosome-level genomes.</title>
        <authorList>
            <person name="Xu L."/>
            <person name="Tao W."/>
            <person name="Wang D."/>
            <person name="Zhou Q."/>
        </authorList>
    </citation>
    <scope>NUCLEOTIDE SEQUENCE [LARGE SCALE GENOMIC DNA]</scope>
    <source>
        <strain evidence="8">Israel</strain>
    </source>
</reference>
<keyword evidence="2" id="KW-0677">Repeat</keyword>
<reference evidence="7" key="2">
    <citation type="submission" date="2025-08" db="UniProtKB">
        <authorList>
            <consortium name="Ensembl"/>
        </authorList>
    </citation>
    <scope>IDENTIFICATION</scope>
</reference>